<feature type="coiled-coil region" evidence="1">
    <location>
        <begin position="258"/>
        <end position="292"/>
    </location>
</feature>
<feature type="compositionally biased region" description="Basic and acidic residues" evidence="2">
    <location>
        <begin position="1266"/>
        <end position="1276"/>
    </location>
</feature>
<feature type="coiled-coil region" evidence="1">
    <location>
        <begin position="663"/>
        <end position="718"/>
    </location>
</feature>
<evidence type="ECO:0000256" key="1">
    <source>
        <dbReference type="SAM" id="Coils"/>
    </source>
</evidence>
<sequence length="1658" mass="193451">SDDSRPLNFAALSSFVEDAKEKDNLDTEDIHYWFEKLAEYYPESELSESNLKTLFTAMQILANFAFLEEEIVRQEIKREADAAADRESSLHEQLTAAKEELDDLRDRLVIGADVGSRSGGETLEAIRAQVTALKEENYQLQQINRERDRELADQRDRFESILARAEGLHRERDNLLYNRSQMEETVADLKRKLASKDEGGDHEWETKKLRLRNEQALQLTHQLNAVIAQNDVYRDEAARASEGLEQATALIENQVQHFNDLSSRLRAADSRIEELEEENLSIVKEMADMRAAEVARLEADGEKQLVEMYERNEEEAKFTIAAREKEIEELRSSIANLQSRLEWAEAKAEIGTEKEDHLEKLRVQLQRATKEAKSLLGYTPSGGMEGGEKRSDEGGGERQEEIRLKRSLMDSELALSLVHSQLNECREELKELERQTEEKERRVEEALREAASLRELKLGDAASTLAEMQQQLRFRDDHISRLTQQCSLLHVELGKYAQLEEEGRLIAIQSPSSTHKEEEKEDDHRSVKPKTVPRKSRVKSGEIRDQEGADIEEIPPSPPPKRGPVRIPGTGEEQALLISNLYYDSIALIDELETNQRRLLESDRVINDGSKRLEECRAQLRLAYEYIATREREIMGGGEKEGDQKEEEMERIKIENEQMKVFVESIRQSGSELERRAEEMNRKLIGENLSRLRLSRRLVRIEKRLELEETTNRLLREKTLEMKSERAMEMALLQRQLDESWSEEARLQEMILQCVPREEYNQLRSKYIRVLTTTSGLENGMANESIPDIVPDILPRSSIEKSSSERADGLQLQLDHTKRLFAIVEDQLAYYKGENESLRVEIREMKRLLEQCEMDSEPHALLVSTNTHLLRVLKDEANAAREGARAKEQLRQLKDSTRKGRGERARERRHFIAVARLLHTTLQRSQTEVLHGISVSQVEQFRDKIGELMEKDKMIGRELEKAESSRQEMEGIEKKMIAMRETLDMMRENDGDRGALERTIHSLISRERDIKEKLSGAENQIHDLRLEVRKLRHSENSFDEEKKIVLEQIGAFLVIQEAREGNHEDTEERRRVDGARREQKREERKISVPRTPAIAAELQLLTTESSEHSDSEEESTDSERSDRGKERVIVKTVVHDNSKRFEDRLRQMRETHEVVARAYQDQLSEKERALVNLRRKLEKEMGEVRIVEKEKIVKEIVRERDESSEKEMEELRKERARLGRLVEELESSNRRLFEKSKREEIHPIKEISIQTEPVSMIREDTFGDEIDHTNRTRGDMEESGVSFDDSRRSGGIMKGGGDRTKDDEMMHMSELLMKAEDDLRRTNTRFEYEKRTNKETIAKLTKANKELSRACEEIKRVAMEEVRERMSGRDTGRSVDDRLSLAREESDGLRKTNERLKKTIETMKREYDEEKRQQSGGKAQIEQWHERKRFEETIDKQRKEIKRLSTRDKAMESELMKRDKRISDLEGIESTRIRTITHMESQLRTLRREKSAASIENAESSDLRSKIRLLEEQLMSVRMELNDMRIRNGRLLAERKEERKEAKKKVEEKEIKESEKVKEKERENSLKSMERKEVNELRVKLSEAQKQYKETREKLTNIEKEYKETVERHKLIVIRLEKDSVPVSGIALLNDKLQAKELEIRNLKSRIAELERGKERSA</sequence>
<keyword evidence="1" id="KW-0175">Coiled coil</keyword>
<proteinExistence type="predicted"/>
<evidence type="ECO:0000256" key="2">
    <source>
        <dbReference type="SAM" id="MobiDB-lite"/>
    </source>
</evidence>
<evidence type="ECO:0000313" key="4">
    <source>
        <dbReference type="Proteomes" id="UP000005239"/>
    </source>
</evidence>
<dbReference type="EnsemblMetazoa" id="PPA40169.1">
    <property type="protein sequence ID" value="PPA40169.1"/>
    <property type="gene ID" value="WBGene00278538"/>
</dbReference>
<feature type="region of interest" description="Disordered" evidence="2">
    <location>
        <begin position="1537"/>
        <end position="1564"/>
    </location>
</feature>
<name>A0A8R1YZJ1_PRIPA</name>
<feature type="compositionally biased region" description="Basic and acidic residues" evidence="2">
    <location>
        <begin position="1060"/>
        <end position="1086"/>
    </location>
</feature>
<keyword evidence="4" id="KW-1185">Reference proteome</keyword>
<dbReference type="Proteomes" id="UP000005239">
    <property type="component" value="Unassembled WGS sequence"/>
</dbReference>
<feature type="region of interest" description="Disordered" evidence="2">
    <location>
        <begin position="1266"/>
        <end position="1302"/>
    </location>
</feature>
<accession>A0A8R1YZJ1</accession>
<feature type="region of interest" description="Disordered" evidence="2">
    <location>
        <begin position="506"/>
        <end position="568"/>
    </location>
</feature>
<feature type="coiled-coil region" evidence="1">
    <location>
        <begin position="1156"/>
        <end position="1231"/>
    </location>
</feature>
<organism evidence="3 4">
    <name type="scientific">Pristionchus pacificus</name>
    <name type="common">Parasitic nematode worm</name>
    <dbReference type="NCBI Taxonomy" id="54126"/>
    <lineage>
        <taxon>Eukaryota</taxon>
        <taxon>Metazoa</taxon>
        <taxon>Ecdysozoa</taxon>
        <taxon>Nematoda</taxon>
        <taxon>Chromadorea</taxon>
        <taxon>Rhabditida</taxon>
        <taxon>Rhabditina</taxon>
        <taxon>Diplogasteromorpha</taxon>
        <taxon>Diplogasteroidea</taxon>
        <taxon>Neodiplogasteridae</taxon>
        <taxon>Pristionchus</taxon>
    </lineage>
</organism>
<feature type="region of interest" description="Disordered" evidence="2">
    <location>
        <begin position="1405"/>
        <end position="1425"/>
    </location>
</feature>
<feature type="region of interest" description="Disordered" evidence="2">
    <location>
        <begin position="1060"/>
        <end position="1128"/>
    </location>
</feature>
<feature type="region of interest" description="Disordered" evidence="2">
    <location>
        <begin position="372"/>
        <end position="400"/>
    </location>
</feature>
<protein>
    <submittedName>
        <fullName evidence="3">Uncharacterized protein</fullName>
    </submittedName>
</protein>
<gene>
    <name evidence="3" type="primary">WBGene00278538</name>
</gene>
<evidence type="ECO:0000313" key="3">
    <source>
        <dbReference type="EnsemblMetazoa" id="PPA40169.1"/>
    </source>
</evidence>
<feature type="coiled-coil region" evidence="1">
    <location>
        <begin position="87"/>
        <end position="192"/>
    </location>
</feature>
<feature type="compositionally biased region" description="Basic and acidic residues" evidence="2">
    <location>
        <begin position="1117"/>
        <end position="1128"/>
    </location>
</feature>
<reference evidence="3" key="2">
    <citation type="submission" date="2022-06" db="UniProtKB">
        <authorList>
            <consortium name="EnsemblMetazoa"/>
        </authorList>
    </citation>
    <scope>IDENTIFICATION</scope>
    <source>
        <strain evidence="3">PS312</strain>
    </source>
</reference>
<dbReference type="OrthoDB" id="5864070at2759"/>
<feature type="compositionally biased region" description="Basic and acidic residues" evidence="2">
    <location>
        <begin position="386"/>
        <end position="400"/>
    </location>
</feature>
<feature type="coiled-coil region" evidence="1">
    <location>
        <begin position="415"/>
        <end position="456"/>
    </location>
</feature>
<feature type="compositionally biased region" description="Basic and acidic residues" evidence="2">
    <location>
        <begin position="514"/>
        <end position="526"/>
    </location>
</feature>
<feature type="coiled-coil region" evidence="1">
    <location>
        <begin position="962"/>
        <end position="1034"/>
    </location>
</feature>
<reference evidence="4" key="1">
    <citation type="journal article" date="2008" name="Nat. Genet.">
        <title>The Pristionchus pacificus genome provides a unique perspective on nematode lifestyle and parasitism.</title>
        <authorList>
            <person name="Dieterich C."/>
            <person name="Clifton S.W."/>
            <person name="Schuster L.N."/>
            <person name="Chinwalla A."/>
            <person name="Delehaunty K."/>
            <person name="Dinkelacker I."/>
            <person name="Fulton L."/>
            <person name="Fulton R."/>
            <person name="Godfrey J."/>
            <person name="Minx P."/>
            <person name="Mitreva M."/>
            <person name="Roeseler W."/>
            <person name="Tian H."/>
            <person name="Witte H."/>
            <person name="Yang S.P."/>
            <person name="Wilson R.K."/>
            <person name="Sommer R.J."/>
        </authorList>
    </citation>
    <scope>NUCLEOTIDE SEQUENCE [LARGE SCALE GENOMIC DNA]</scope>
    <source>
        <strain evidence="4">PS312</strain>
    </source>
</reference>
<feature type="compositionally biased region" description="Basic residues" evidence="2">
    <location>
        <begin position="527"/>
        <end position="538"/>
    </location>
</feature>
<feature type="region of interest" description="Disordered" evidence="2">
    <location>
        <begin position="883"/>
        <end position="905"/>
    </location>
</feature>